<comment type="caution">
    <text evidence="1">The sequence shown here is derived from an EMBL/GenBank/DDBJ whole genome shotgun (WGS) entry which is preliminary data.</text>
</comment>
<organism evidence="1 2">
    <name type="scientific">Malaciobacter marinus</name>
    <dbReference type="NCBI Taxonomy" id="505249"/>
    <lineage>
        <taxon>Bacteria</taxon>
        <taxon>Pseudomonadati</taxon>
        <taxon>Campylobacterota</taxon>
        <taxon>Epsilonproteobacteria</taxon>
        <taxon>Campylobacterales</taxon>
        <taxon>Arcobacteraceae</taxon>
        <taxon>Malaciobacter</taxon>
    </lineage>
</organism>
<name>A0AB36ZS80_9BACT</name>
<reference evidence="1 2" key="1">
    <citation type="submission" date="2018-02" db="EMBL/GenBank/DDBJ databases">
        <title>Subsurface microbial communities from deep shales in Ohio and West Virginia, USA.</title>
        <authorList>
            <person name="Wrighton K."/>
        </authorList>
    </citation>
    <scope>NUCLEOTIDE SEQUENCE [LARGE SCALE GENOMIC DNA]</scope>
    <source>
        <strain evidence="1 2">MARC-MIP3H16</strain>
    </source>
</reference>
<gene>
    <name evidence="1" type="ORF">B0F89_14511</name>
</gene>
<dbReference type="AlphaFoldDB" id="A0AB36ZS80"/>
<evidence type="ECO:0000313" key="2">
    <source>
        <dbReference type="Proteomes" id="UP000239861"/>
    </source>
</evidence>
<dbReference type="EMBL" id="PTIW01000045">
    <property type="protein sequence ID" value="PPK57722.1"/>
    <property type="molecule type" value="Genomic_DNA"/>
</dbReference>
<accession>A0AB36ZS80</accession>
<dbReference type="RefSeq" id="WP_104412878.1">
    <property type="nucleotide sequence ID" value="NZ_PTIW01000045.1"/>
</dbReference>
<protein>
    <submittedName>
        <fullName evidence="1">Uncharacterized protein</fullName>
    </submittedName>
</protein>
<proteinExistence type="predicted"/>
<dbReference type="Proteomes" id="UP000239861">
    <property type="component" value="Unassembled WGS sequence"/>
</dbReference>
<sequence>MKVEFIIRVKYTNSSSYSGNVRLIVNGFKTKYYASGWGYDKEGDAFSQFIKDNFKNNENKSISSKGDAISFINSIGGKFEVMYQDDDIDLYKITVNSSKVIDYEYRITKNSKGESLVWANDRVLRVFYNEDFVLEYLEDLQK</sequence>
<evidence type="ECO:0000313" key="1">
    <source>
        <dbReference type="EMBL" id="PPK57722.1"/>
    </source>
</evidence>